<accession>A0A1N7JXQ3</accession>
<evidence type="ECO:0008006" key="4">
    <source>
        <dbReference type="Google" id="ProtNLM"/>
    </source>
</evidence>
<dbReference type="InterPro" id="IPR021265">
    <property type="entry name" value="DUF2842"/>
</dbReference>
<dbReference type="Pfam" id="PF11003">
    <property type="entry name" value="DUF2842"/>
    <property type="match status" value="1"/>
</dbReference>
<gene>
    <name evidence="2" type="ORF">SAMN05421795_101428</name>
</gene>
<dbReference type="Proteomes" id="UP000186098">
    <property type="component" value="Unassembled WGS sequence"/>
</dbReference>
<proteinExistence type="predicted"/>
<dbReference type="RefSeq" id="WP_076363254.1">
    <property type="nucleotide sequence ID" value="NZ_FTOM01000001.1"/>
</dbReference>
<evidence type="ECO:0000313" key="2">
    <source>
        <dbReference type="EMBL" id="SIS54107.1"/>
    </source>
</evidence>
<reference evidence="3" key="1">
    <citation type="submission" date="2017-01" db="EMBL/GenBank/DDBJ databases">
        <authorList>
            <person name="Varghese N."/>
            <person name="Submissions S."/>
        </authorList>
    </citation>
    <scope>NUCLEOTIDE SEQUENCE [LARGE SCALE GENOMIC DNA]</scope>
    <source>
        <strain evidence="3">DSM 18714</strain>
    </source>
</reference>
<sequence length="83" mass="9658">MALSWRARRRWSLVVLLVWMPLYIVAMVTLMNVLDARFGRMPIWAEGTVYLVLGVLWVLPFRGVFRGIGKPEPEEERAARQKS</sequence>
<organism evidence="2 3">
    <name type="scientific">Phaeovulum vinaykumarii</name>
    <dbReference type="NCBI Taxonomy" id="407234"/>
    <lineage>
        <taxon>Bacteria</taxon>
        <taxon>Pseudomonadati</taxon>
        <taxon>Pseudomonadota</taxon>
        <taxon>Alphaproteobacteria</taxon>
        <taxon>Rhodobacterales</taxon>
        <taxon>Paracoccaceae</taxon>
        <taxon>Phaeovulum</taxon>
    </lineage>
</organism>
<keyword evidence="1" id="KW-1133">Transmembrane helix</keyword>
<evidence type="ECO:0000313" key="3">
    <source>
        <dbReference type="Proteomes" id="UP000186098"/>
    </source>
</evidence>
<keyword evidence="1" id="KW-0472">Membrane</keyword>
<name>A0A1N7JXQ3_9RHOB</name>
<feature type="transmembrane region" description="Helical" evidence="1">
    <location>
        <begin position="43"/>
        <end position="61"/>
    </location>
</feature>
<dbReference type="AlphaFoldDB" id="A0A1N7JXQ3"/>
<feature type="transmembrane region" description="Helical" evidence="1">
    <location>
        <begin position="12"/>
        <end position="31"/>
    </location>
</feature>
<dbReference type="STRING" id="407234.SAMN05421795_101428"/>
<protein>
    <recommendedName>
        <fullName evidence="4">DUF2842 domain-containing protein</fullName>
    </recommendedName>
</protein>
<keyword evidence="1" id="KW-0812">Transmembrane</keyword>
<dbReference type="EMBL" id="FTOM01000001">
    <property type="protein sequence ID" value="SIS54107.1"/>
    <property type="molecule type" value="Genomic_DNA"/>
</dbReference>
<keyword evidence="3" id="KW-1185">Reference proteome</keyword>
<evidence type="ECO:0000256" key="1">
    <source>
        <dbReference type="SAM" id="Phobius"/>
    </source>
</evidence>
<dbReference type="OrthoDB" id="7510023at2"/>